<keyword evidence="1" id="KW-0812">Transmembrane</keyword>
<evidence type="ECO:0000256" key="1">
    <source>
        <dbReference type="SAM" id="Phobius"/>
    </source>
</evidence>
<keyword evidence="1" id="KW-0472">Membrane</keyword>
<evidence type="ECO:0000313" key="3">
    <source>
        <dbReference type="Proteomes" id="UP000187608"/>
    </source>
</evidence>
<protein>
    <recommendedName>
        <fullName evidence="4">DUF4064 domain-containing protein</fullName>
    </recommendedName>
</protein>
<dbReference type="EMBL" id="FTOC01000011">
    <property type="protein sequence ID" value="SIS60117.1"/>
    <property type="molecule type" value="Genomic_DNA"/>
</dbReference>
<accession>A0A1N7KEX4</accession>
<proteinExistence type="predicted"/>
<evidence type="ECO:0008006" key="4">
    <source>
        <dbReference type="Google" id="ProtNLM"/>
    </source>
</evidence>
<sequence length="113" mass="11583">MNRTTELALGIIGGLIGFGGAFFALFIGSVDAAFNETSEIGGLGVSAFLFSSLALIGAILVKFKAKLGGWIMLISGIAILISISLFGVIPALLLVPAGLMGILRKEKTQQTAA</sequence>
<dbReference type="RefSeq" id="WP_076560265.1">
    <property type="nucleotide sequence ID" value="NZ_FTOC01000011.1"/>
</dbReference>
<feature type="transmembrane region" description="Helical" evidence="1">
    <location>
        <begin position="7"/>
        <end position="28"/>
    </location>
</feature>
<keyword evidence="1" id="KW-1133">Transmembrane helix</keyword>
<gene>
    <name evidence="2" type="ORF">SAMN05421687_11111</name>
</gene>
<evidence type="ECO:0000313" key="2">
    <source>
        <dbReference type="EMBL" id="SIS60117.1"/>
    </source>
</evidence>
<dbReference type="OrthoDB" id="2623361at2"/>
<organism evidence="2 3">
    <name type="scientific">Salimicrobium flavidum</name>
    <dbReference type="NCBI Taxonomy" id="570947"/>
    <lineage>
        <taxon>Bacteria</taxon>
        <taxon>Bacillati</taxon>
        <taxon>Bacillota</taxon>
        <taxon>Bacilli</taxon>
        <taxon>Bacillales</taxon>
        <taxon>Bacillaceae</taxon>
        <taxon>Salimicrobium</taxon>
    </lineage>
</organism>
<name>A0A1N7KEX4_9BACI</name>
<dbReference type="AlphaFoldDB" id="A0A1N7KEX4"/>
<reference evidence="3" key="1">
    <citation type="submission" date="2017-01" db="EMBL/GenBank/DDBJ databases">
        <authorList>
            <person name="Varghese N."/>
            <person name="Submissions S."/>
        </authorList>
    </citation>
    <scope>NUCLEOTIDE SEQUENCE [LARGE SCALE GENOMIC DNA]</scope>
    <source>
        <strain evidence="3">DSM 23127</strain>
    </source>
</reference>
<feature type="transmembrane region" description="Helical" evidence="1">
    <location>
        <begin position="40"/>
        <end position="61"/>
    </location>
</feature>
<keyword evidence="3" id="KW-1185">Reference proteome</keyword>
<dbReference type="Proteomes" id="UP000187608">
    <property type="component" value="Unassembled WGS sequence"/>
</dbReference>
<feature type="transmembrane region" description="Helical" evidence="1">
    <location>
        <begin position="73"/>
        <end position="95"/>
    </location>
</feature>